<dbReference type="EMBL" id="LXQA010714759">
    <property type="protein sequence ID" value="MCI67327.1"/>
    <property type="molecule type" value="Genomic_DNA"/>
</dbReference>
<dbReference type="Proteomes" id="UP000265520">
    <property type="component" value="Unassembled WGS sequence"/>
</dbReference>
<dbReference type="AlphaFoldDB" id="A0A392U3L5"/>
<feature type="non-terminal residue" evidence="1">
    <location>
        <position position="1"/>
    </location>
</feature>
<organism evidence="1 2">
    <name type="scientific">Trifolium medium</name>
    <dbReference type="NCBI Taxonomy" id="97028"/>
    <lineage>
        <taxon>Eukaryota</taxon>
        <taxon>Viridiplantae</taxon>
        <taxon>Streptophyta</taxon>
        <taxon>Embryophyta</taxon>
        <taxon>Tracheophyta</taxon>
        <taxon>Spermatophyta</taxon>
        <taxon>Magnoliopsida</taxon>
        <taxon>eudicotyledons</taxon>
        <taxon>Gunneridae</taxon>
        <taxon>Pentapetalae</taxon>
        <taxon>rosids</taxon>
        <taxon>fabids</taxon>
        <taxon>Fabales</taxon>
        <taxon>Fabaceae</taxon>
        <taxon>Papilionoideae</taxon>
        <taxon>50 kb inversion clade</taxon>
        <taxon>NPAAA clade</taxon>
        <taxon>Hologalegina</taxon>
        <taxon>IRL clade</taxon>
        <taxon>Trifolieae</taxon>
        <taxon>Trifolium</taxon>
    </lineage>
</organism>
<keyword evidence="2" id="KW-1185">Reference proteome</keyword>
<evidence type="ECO:0000313" key="1">
    <source>
        <dbReference type="EMBL" id="MCI67327.1"/>
    </source>
</evidence>
<sequence>AFGEIEEEVHLIEEVVDELGLPTFVIPEGWKMPRNFVATALDTPSICGSLLD</sequence>
<protein>
    <submittedName>
        <fullName evidence="1">Uncharacterized protein</fullName>
    </submittedName>
</protein>
<accession>A0A392U3L5</accession>
<reference evidence="1 2" key="1">
    <citation type="journal article" date="2018" name="Front. Plant Sci.">
        <title>Red Clover (Trifolium pratense) and Zigzag Clover (T. medium) - A Picture of Genomic Similarities and Differences.</title>
        <authorList>
            <person name="Dluhosova J."/>
            <person name="Istvanek J."/>
            <person name="Nedelnik J."/>
            <person name="Repkova J."/>
        </authorList>
    </citation>
    <scope>NUCLEOTIDE SEQUENCE [LARGE SCALE GENOMIC DNA]</scope>
    <source>
        <strain evidence="2">cv. 10/8</strain>
        <tissue evidence="1">Leaf</tissue>
    </source>
</reference>
<comment type="caution">
    <text evidence="1">The sequence shown here is derived from an EMBL/GenBank/DDBJ whole genome shotgun (WGS) entry which is preliminary data.</text>
</comment>
<evidence type="ECO:0000313" key="2">
    <source>
        <dbReference type="Proteomes" id="UP000265520"/>
    </source>
</evidence>
<name>A0A392U3L5_9FABA</name>
<feature type="non-terminal residue" evidence="1">
    <location>
        <position position="52"/>
    </location>
</feature>
<proteinExistence type="predicted"/>